<proteinExistence type="predicted"/>
<accession>A0A1W6DXA9</accession>
<sequence>MADTFETILSEIAQHDYTHKDAAYAIIGHRVMDKQLIEEKEA</sequence>
<evidence type="ECO:0000313" key="2">
    <source>
        <dbReference type="Proteomes" id="UP000223906"/>
    </source>
</evidence>
<dbReference type="EMBL" id="KY629563">
    <property type="protein sequence ID" value="ARK07531.1"/>
    <property type="molecule type" value="Genomic_DNA"/>
</dbReference>
<gene>
    <name evidence="1" type="ORF">LAV_00156</name>
</gene>
<organism evidence="1 2">
    <name type="scientific">Sphingobium phage Lacusarx</name>
    <dbReference type="NCBI Taxonomy" id="1980139"/>
    <lineage>
        <taxon>Viruses</taxon>
        <taxon>Duplodnaviria</taxon>
        <taxon>Heunggongvirae</taxon>
        <taxon>Uroviricota</taxon>
        <taxon>Caudoviricetes</taxon>
        <taxon>Lacusarxvirus</taxon>
        <taxon>Lacusarxvirus lacusarx</taxon>
    </lineage>
</organism>
<protein>
    <submittedName>
        <fullName evidence="1">Uncharacterized protein</fullName>
    </submittedName>
</protein>
<reference evidence="1 2" key="1">
    <citation type="submission" date="2017-02" db="EMBL/GenBank/DDBJ databases">
        <title>The first characterized phage against a member of the ecologically important #sphingomonads reveals high dissimilarity against all other known phages.</title>
        <authorList>
            <person name="Nielsen T.K."/>
            <person name="Carstens A.B."/>
            <person name="Kot W."/>
            <person name="Lametsch R."/>
            <person name="Neve H."/>
            <person name="Hansen L.H."/>
        </authorList>
    </citation>
    <scope>NUCLEOTIDE SEQUENCE [LARGE SCALE GENOMIC DNA]</scope>
</reference>
<dbReference type="Proteomes" id="UP000223906">
    <property type="component" value="Segment"/>
</dbReference>
<evidence type="ECO:0000313" key="1">
    <source>
        <dbReference type="EMBL" id="ARK07531.1"/>
    </source>
</evidence>
<keyword evidence="2" id="KW-1185">Reference proteome</keyword>
<name>A0A1W6DXA9_9CAUD</name>